<feature type="transmembrane region" description="Helical" evidence="1">
    <location>
        <begin position="310"/>
        <end position="332"/>
    </location>
</feature>
<dbReference type="InterPro" id="IPR001927">
    <property type="entry name" value="Na/Gal_symport"/>
</dbReference>
<dbReference type="Proteomes" id="UP000824071">
    <property type="component" value="Unassembled WGS sequence"/>
</dbReference>
<dbReference type="PANTHER" id="PTHR11328:SF24">
    <property type="entry name" value="MAJOR FACILITATOR SUPERFAMILY (MFS) PROFILE DOMAIN-CONTAINING PROTEIN"/>
    <property type="match status" value="1"/>
</dbReference>
<dbReference type="InterPro" id="IPR039672">
    <property type="entry name" value="MFS_2"/>
</dbReference>
<dbReference type="GO" id="GO:0006814">
    <property type="term" value="P:sodium ion transport"/>
    <property type="evidence" value="ECO:0007669"/>
    <property type="project" value="InterPro"/>
</dbReference>
<name>A0A9D1IFA8_9FIRM</name>
<reference evidence="2" key="2">
    <citation type="journal article" date="2021" name="PeerJ">
        <title>Extensive microbial diversity within the chicken gut microbiome revealed by metagenomics and culture.</title>
        <authorList>
            <person name="Gilroy R."/>
            <person name="Ravi A."/>
            <person name="Getino M."/>
            <person name="Pursley I."/>
            <person name="Horton D.L."/>
            <person name="Alikhan N.F."/>
            <person name="Baker D."/>
            <person name="Gharbi K."/>
            <person name="Hall N."/>
            <person name="Watson M."/>
            <person name="Adriaenssens E.M."/>
            <person name="Foster-Nyarko E."/>
            <person name="Jarju S."/>
            <person name="Secka A."/>
            <person name="Antonio M."/>
            <person name="Oren A."/>
            <person name="Chaudhuri R.R."/>
            <person name="La Ragione R."/>
            <person name="Hildebrand F."/>
            <person name="Pallen M.J."/>
        </authorList>
    </citation>
    <scope>NUCLEOTIDE SEQUENCE</scope>
    <source>
        <strain evidence="2">ChiGjej1B1-19959</strain>
    </source>
</reference>
<feature type="transmembrane region" description="Helical" evidence="1">
    <location>
        <begin position="338"/>
        <end position="361"/>
    </location>
</feature>
<dbReference type="NCBIfam" id="TIGR00792">
    <property type="entry name" value="gph"/>
    <property type="match status" value="1"/>
</dbReference>
<comment type="caution">
    <text evidence="2">The sequence shown here is derived from an EMBL/GenBank/DDBJ whole genome shotgun (WGS) entry which is preliminary data.</text>
</comment>
<feature type="transmembrane region" description="Helical" evidence="1">
    <location>
        <begin position="382"/>
        <end position="411"/>
    </location>
</feature>
<gene>
    <name evidence="2" type="ORF">IAC53_03270</name>
</gene>
<feature type="transmembrane region" description="Helical" evidence="1">
    <location>
        <begin position="246"/>
        <end position="270"/>
    </location>
</feature>
<keyword evidence="1" id="KW-0472">Membrane</keyword>
<proteinExistence type="predicted"/>
<dbReference type="PANTHER" id="PTHR11328">
    <property type="entry name" value="MAJOR FACILITATOR SUPERFAMILY DOMAIN-CONTAINING PROTEIN"/>
    <property type="match status" value="1"/>
</dbReference>
<dbReference type="GO" id="GO:0008643">
    <property type="term" value="P:carbohydrate transport"/>
    <property type="evidence" value="ECO:0007669"/>
    <property type="project" value="InterPro"/>
</dbReference>
<evidence type="ECO:0000313" key="2">
    <source>
        <dbReference type="EMBL" id="HIU35611.1"/>
    </source>
</evidence>
<dbReference type="Gene3D" id="1.20.1250.20">
    <property type="entry name" value="MFS general substrate transporter like domains"/>
    <property type="match status" value="1"/>
</dbReference>
<keyword evidence="1" id="KW-1133">Transmembrane helix</keyword>
<sequence>MQAAEAAKERRYVGVKETVLYGVANGGQVIGYNLIRSQLTFYLVTVFGIPSEAVTLMVFVLGLWDAFNDPLMGSIVDRTRTRYGKLRPYLLFVPIPLGIATVVFFGGAQFLSGVESTMAKIVYMWITYFVWEFFYTIGDIPFWGLSAAISPSPGDRSRCITSARFLSSIIGGVVGIAIPIFIDLSTAGTIGWDLKQVFLFMGTLAATVGMVLFFLGGLKTRERAVQSADEPKLLDCFRFLFKNKPLLLIVLSNILGTVGGIADVFTQYYYKLSLGIASLSILAGIPGTVMGFFAYLLIPWFEKRWTSKQIVIRIALIKAVVTTVIFFLGFRSYTDPRIIVPLLSLQGFFTSAVSSISMVVPTKMVGDTVDYMEWKTGERNEGMTFSLLTFISKLTGSLSTGIATLIIPFIGLQEVGADMVLVETSGVNTRLWLWALVTMIPQVLSLISLIPYAFYDLDGKKLERIQADIREHREKLSKEMTAQHTQEEANG</sequence>
<evidence type="ECO:0000256" key="1">
    <source>
        <dbReference type="SAM" id="Phobius"/>
    </source>
</evidence>
<dbReference type="GO" id="GO:0005886">
    <property type="term" value="C:plasma membrane"/>
    <property type="evidence" value="ECO:0007669"/>
    <property type="project" value="TreeGrafter"/>
</dbReference>
<feature type="transmembrane region" description="Helical" evidence="1">
    <location>
        <begin position="276"/>
        <end position="298"/>
    </location>
</feature>
<dbReference type="SUPFAM" id="SSF103473">
    <property type="entry name" value="MFS general substrate transporter"/>
    <property type="match status" value="2"/>
</dbReference>
<keyword evidence="1" id="KW-0812">Transmembrane</keyword>
<feature type="transmembrane region" description="Helical" evidence="1">
    <location>
        <begin position="41"/>
        <end position="67"/>
    </location>
</feature>
<dbReference type="GO" id="GO:0015293">
    <property type="term" value="F:symporter activity"/>
    <property type="evidence" value="ECO:0007669"/>
    <property type="project" value="InterPro"/>
</dbReference>
<dbReference type="InterPro" id="IPR036259">
    <property type="entry name" value="MFS_trans_sf"/>
</dbReference>
<feature type="transmembrane region" description="Helical" evidence="1">
    <location>
        <begin position="122"/>
        <end position="145"/>
    </location>
</feature>
<feature type="transmembrane region" description="Helical" evidence="1">
    <location>
        <begin position="88"/>
        <end position="110"/>
    </location>
</feature>
<dbReference type="EMBL" id="DVMW01000024">
    <property type="protein sequence ID" value="HIU35611.1"/>
    <property type="molecule type" value="Genomic_DNA"/>
</dbReference>
<dbReference type="AlphaFoldDB" id="A0A9D1IFA8"/>
<protein>
    <submittedName>
        <fullName evidence="2">MFS transporter</fullName>
    </submittedName>
</protein>
<evidence type="ECO:0000313" key="3">
    <source>
        <dbReference type="Proteomes" id="UP000824071"/>
    </source>
</evidence>
<feature type="transmembrane region" description="Helical" evidence="1">
    <location>
        <begin position="197"/>
        <end position="218"/>
    </location>
</feature>
<dbReference type="Pfam" id="PF13347">
    <property type="entry name" value="MFS_2"/>
    <property type="match status" value="1"/>
</dbReference>
<organism evidence="2 3">
    <name type="scientific">Candidatus Fimenecus excrementigallinarum</name>
    <dbReference type="NCBI Taxonomy" id="2840816"/>
    <lineage>
        <taxon>Bacteria</taxon>
        <taxon>Bacillati</taxon>
        <taxon>Bacillota</taxon>
        <taxon>Clostridia</taxon>
        <taxon>Candidatus Fimenecus</taxon>
    </lineage>
</organism>
<accession>A0A9D1IFA8</accession>
<feature type="transmembrane region" description="Helical" evidence="1">
    <location>
        <begin position="431"/>
        <end position="455"/>
    </location>
</feature>
<feature type="transmembrane region" description="Helical" evidence="1">
    <location>
        <begin position="165"/>
        <end position="182"/>
    </location>
</feature>
<reference evidence="2" key="1">
    <citation type="submission" date="2020-10" db="EMBL/GenBank/DDBJ databases">
        <authorList>
            <person name="Gilroy R."/>
        </authorList>
    </citation>
    <scope>NUCLEOTIDE SEQUENCE</scope>
    <source>
        <strain evidence="2">ChiGjej1B1-19959</strain>
    </source>
</reference>